<dbReference type="AlphaFoldDB" id="A0A1F8GRM7"/>
<evidence type="ECO:0008006" key="4">
    <source>
        <dbReference type="Google" id="ProtNLM"/>
    </source>
</evidence>
<accession>A0A1F8GRM7</accession>
<evidence type="ECO:0000256" key="1">
    <source>
        <dbReference type="SAM" id="SignalP"/>
    </source>
</evidence>
<name>A0A1F8GRM7_9BACT</name>
<dbReference type="EMBL" id="MGKO01000013">
    <property type="protein sequence ID" value="OGN27306.1"/>
    <property type="molecule type" value="Genomic_DNA"/>
</dbReference>
<evidence type="ECO:0000313" key="3">
    <source>
        <dbReference type="Proteomes" id="UP000178444"/>
    </source>
</evidence>
<sequence length="183" mass="20211">MSHTRNAVVRLFFLTLCAGMFLASSACEQNGNGIGPSPIDTVYISIPAPDPARLDQAFLRYHRSDDAIFSSDPSKRPLGIGLFWSELKDGQKTYRSLDCALSTGKGIWDPETKIATCLTFEGSDIELPIDTEIEVWAVDEPLSPPQVGKEFIINGVLLPDPKMGTQPWPTGHFKLGKDLKPYW</sequence>
<protein>
    <recommendedName>
        <fullName evidence="4">Lipoprotein</fullName>
    </recommendedName>
</protein>
<dbReference type="PROSITE" id="PS51257">
    <property type="entry name" value="PROKAR_LIPOPROTEIN"/>
    <property type="match status" value="1"/>
</dbReference>
<organism evidence="2 3">
    <name type="scientific">Candidatus Yanofskybacteria bacterium RIFCSPLOWO2_01_FULL_49_17</name>
    <dbReference type="NCBI Taxonomy" id="1802700"/>
    <lineage>
        <taxon>Bacteria</taxon>
        <taxon>Candidatus Yanofskyibacteriota</taxon>
    </lineage>
</organism>
<feature type="chain" id="PRO_5009535661" description="Lipoprotein" evidence="1">
    <location>
        <begin position="27"/>
        <end position="183"/>
    </location>
</feature>
<keyword evidence="1" id="KW-0732">Signal</keyword>
<gene>
    <name evidence="2" type="ORF">A2941_00405</name>
</gene>
<reference evidence="2 3" key="1">
    <citation type="journal article" date="2016" name="Nat. Commun.">
        <title>Thousands of microbial genomes shed light on interconnected biogeochemical processes in an aquifer system.</title>
        <authorList>
            <person name="Anantharaman K."/>
            <person name="Brown C.T."/>
            <person name="Hug L.A."/>
            <person name="Sharon I."/>
            <person name="Castelle C.J."/>
            <person name="Probst A.J."/>
            <person name="Thomas B.C."/>
            <person name="Singh A."/>
            <person name="Wilkins M.J."/>
            <person name="Karaoz U."/>
            <person name="Brodie E.L."/>
            <person name="Williams K.H."/>
            <person name="Hubbard S.S."/>
            <person name="Banfield J.F."/>
        </authorList>
    </citation>
    <scope>NUCLEOTIDE SEQUENCE [LARGE SCALE GENOMIC DNA]</scope>
</reference>
<evidence type="ECO:0000313" key="2">
    <source>
        <dbReference type="EMBL" id="OGN27306.1"/>
    </source>
</evidence>
<comment type="caution">
    <text evidence="2">The sequence shown here is derived from an EMBL/GenBank/DDBJ whole genome shotgun (WGS) entry which is preliminary data.</text>
</comment>
<proteinExistence type="predicted"/>
<feature type="signal peptide" evidence="1">
    <location>
        <begin position="1"/>
        <end position="26"/>
    </location>
</feature>
<dbReference type="Proteomes" id="UP000178444">
    <property type="component" value="Unassembled WGS sequence"/>
</dbReference>